<dbReference type="AlphaFoldDB" id="A0AAV4XVC0"/>
<evidence type="ECO:0000313" key="2">
    <source>
        <dbReference type="Proteomes" id="UP001054945"/>
    </source>
</evidence>
<evidence type="ECO:0000313" key="1">
    <source>
        <dbReference type="EMBL" id="GIY97904.1"/>
    </source>
</evidence>
<proteinExistence type="predicted"/>
<name>A0AAV4XVC0_CAEEX</name>
<gene>
    <name evidence="1" type="ORF">CEXT_468051</name>
</gene>
<comment type="caution">
    <text evidence="1">The sequence shown here is derived from an EMBL/GenBank/DDBJ whole genome shotgun (WGS) entry which is preliminary data.</text>
</comment>
<dbReference type="EMBL" id="BPLR01000854">
    <property type="protein sequence ID" value="GIY97904.1"/>
    <property type="molecule type" value="Genomic_DNA"/>
</dbReference>
<dbReference type="Proteomes" id="UP001054945">
    <property type="component" value="Unassembled WGS sequence"/>
</dbReference>
<organism evidence="1 2">
    <name type="scientific">Caerostris extrusa</name>
    <name type="common">Bark spider</name>
    <name type="synonym">Caerostris bankana</name>
    <dbReference type="NCBI Taxonomy" id="172846"/>
    <lineage>
        <taxon>Eukaryota</taxon>
        <taxon>Metazoa</taxon>
        <taxon>Ecdysozoa</taxon>
        <taxon>Arthropoda</taxon>
        <taxon>Chelicerata</taxon>
        <taxon>Arachnida</taxon>
        <taxon>Araneae</taxon>
        <taxon>Araneomorphae</taxon>
        <taxon>Entelegynae</taxon>
        <taxon>Araneoidea</taxon>
        <taxon>Araneidae</taxon>
        <taxon>Caerostris</taxon>
    </lineage>
</organism>
<reference evidence="1 2" key="1">
    <citation type="submission" date="2021-06" db="EMBL/GenBank/DDBJ databases">
        <title>Caerostris extrusa draft genome.</title>
        <authorList>
            <person name="Kono N."/>
            <person name="Arakawa K."/>
        </authorList>
    </citation>
    <scope>NUCLEOTIDE SEQUENCE [LARGE SCALE GENOMIC DNA]</scope>
</reference>
<protein>
    <submittedName>
        <fullName evidence="1">Uncharacterized protein</fullName>
    </submittedName>
</protein>
<sequence>MGSSELNSLQARKTLSPSSKFFWTILFDGKESGLEDLICLLNQNIPSYYRNHKISAMIIQEAHIANLHAGPTLLAHILIGLWMNRQTRSYPMAFDGNLFKTSLKDFGKGSTMSTCIPFSKEPSGGSLKGIFMLATWLP</sequence>
<keyword evidence="2" id="KW-1185">Reference proteome</keyword>
<accession>A0AAV4XVC0</accession>